<dbReference type="AlphaFoldDB" id="A0A854QMH5"/>
<dbReference type="EMBL" id="AMKT01000032">
    <property type="protein sequence ID" value="OXG24411.1"/>
    <property type="molecule type" value="Genomic_DNA"/>
</dbReference>
<organism evidence="1 2">
    <name type="scientific">Cryptococcus neoformans Tu259-1</name>
    <dbReference type="NCBI Taxonomy" id="1230072"/>
    <lineage>
        <taxon>Eukaryota</taxon>
        <taxon>Fungi</taxon>
        <taxon>Dikarya</taxon>
        <taxon>Basidiomycota</taxon>
        <taxon>Agaricomycotina</taxon>
        <taxon>Tremellomycetes</taxon>
        <taxon>Tremellales</taxon>
        <taxon>Cryptococcaceae</taxon>
        <taxon>Cryptococcus</taxon>
        <taxon>Cryptococcus neoformans species complex</taxon>
    </lineage>
</organism>
<accession>A0A854QMH5</accession>
<protein>
    <submittedName>
        <fullName evidence="1">Uncharacterized protein</fullName>
    </submittedName>
</protein>
<proteinExistence type="predicted"/>
<gene>
    <name evidence="1" type="ORF">C361_02264</name>
</gene>
<name>A0A854QMH5_CRYNE</name>
<reference evidence="1 2" key="1">
    <citation type="submission" date="2017-06" db="EMBL/GenBank/DDBJ databases">
        <title>Global population genomics of the pathogenic fungus Cryptococcus neoformans var. grubii.</title>
        <authorList>
            <person name="Cuomo C."/>
            <person name="Litvintseva A."/>
            <person name="Chen Y."/>
            <person name="Young S."/>
            <person name="Zeng Q."/>
            <person name="Chapman S."/>
            <person name="Gujja S."/>
            <person name="Saif S."/>
            <person name="Birren B."/>
        </authorList>
    </citation>
    <scope>NUCLEOTIDE SEQUENCE [LARGE SCALE GENOMIC DNA]</scope>
    <source>
        <strain evidence="1 2">Tu259-1</strain>
    </source>
</reference>
<dbReference type="Proteomes" id="UP000199727">
    <property type="component" value="Unassembled WGS sequence"/>
</dbReference>
<evidence type="ECO:0000313" key="2">
    <source>
        <dbReference type="Proteomes" id="UP000199727"/>
    </source>
</evidence>
<sequence length="64" mass="7389">MSTSIDDTNANFGWFGTTWSTNHTVDRMAGDYYDGTLWVLPTGGRLRNYRLAWDGYYSLRSQTK</sequence>
<evidence type="ECO:0000313" key="1">
    <source>
        <dbReference type="EMBL" id="OXG24411.1"/>
    </source>
</evidence>
<dbReference type="OrthoDB" id="2563669at2759"/>
<comment type="caution">
    <text evidence="1">The sequence shown here is derived from an EMBL/GenBank/DDBJ whole genome shotgun (WGS) entry which is preliminary data.</text>
</comment>